<feature type="binding site" evidence="4 6">
    <location>
        <position position="111"/>
    </location>
    <ligand>
        <name>substrate</name>
    </ligand>
</feature>
<keyword evidence="3 4" id="KW-0413">Isomerase</keyword>
<dbReference type="PANTHER" id="PTHR11142:SF0">
    <property type="entry name" value="TRNA PSEUDOURIDINE SYNTHASE-LIKE 1"/>
    <property type="match status" value="1"/>
</dbReference>
<dbReference type="CDD" id="cd02570">
    <property type="entry name" value="PseudoU_synth_EcTruA"/>
    <property type="match status" value="1"/>
</dbReference>
<keyword evidence="2 4" id="KW-0819">tRNA processing</keyword>
<comment type="function">
    <text evidence="4">Formation of pseudouridine at positions 38, 39 and 40 in the anticodon stem and loop of transfer RNAs.</text>
</comment>
<reference evidence="9 10" key="1">
    <citation type="journal article" date="2016" name="Front. Microbiol.">
        <title>Genomic Resource of Rice Seed Associated Bacteria.</title>
        <authorList>
            <person name="Midha S."/>
            <person name="Bansal K."/>
            <person name="Sharma S."/>
            <person name="Kumar N."/>
            <person name="Patil P.P."/>
            <person name="Chaudhry V."/>
            <person name="Patil P.B."/>
        </authorList>
    </citation>
    <scope>NUCLEOTIDE SEQUENCE [LARGE SCALE GENOMIC DNA]</scope>
    <source>
        <strain evidence="9 10">NS334</strain>
    </source>
</reference>
<evidence type="ECO:0000256" key="5">
    <source>
        <dbReference type="PIRSR" id="PIRSR001430-1"/>
    </source>
</evidence>
<dbReference type="HAMAP" id="MF_00171">
    <property type="entry name" value="TruA"/>
    <property type="match status" value="1"/>
</dbReference>
<keyword evidence="10" id="KW-1185">Reference proteome</keyword>
<dbReference type="EC" id="5.4.99.12" evidence="4"/>
<dbReference type="RefSeq" id="WP_058755862.1">
    <property type="nucleotide sequence ID" value="NZ_LDTB01000038.1"/>
</dbReference>
<dbReference type="AlphaFoldDB" id="A0A147I1X6"/>
<dbReference type="SUPFAM" id="SSF55120">
    <property type="entry name" value="Pseudouridine synthase"/>
    <property type="match status" value="1"/>
</dbReference>
<comment type="caution">
    <text evidence="4">Lacks conserved residue(s) required for the propagation of feature annotation.</text>
</comment>
<dbReference type="InterPro" id="IPR020103">
    <property type="entry name" value="PsdUridine_synth_cat_dom_sf"/>
</dbReference>
<dbReference type="PIRSF" id="PIRSF001430">
    <property type="entry name" value="tRNA_psdUrid_synth"/>
    <property type="match status" value="1"/>
</dbReference>
<dbReference type="GO" id="GO:0160147">
    <property type="term" value="F:tRNA pseudouridine(38-40) synthase activity"/>
    <property type="evidence" value="ECO:0007669"/>
    <property type="project" value="UniProtKB-EC"/>
</dbReference>
<dbReference type="Gene3D" id="3.30.70.580">
    <property type="entry name" value="Pseudouridine synthase I, catalytic domain, N-terminal subdomain"/>
    <property type="match status" value="1"/>
</dbReference>
<evidence type="ECO:0000259" key="8">
    <source>
        <dbReference type="Pfam" id="PF01416"/>
    </source>
</evidence>
<organism evidence="9 10">
    <name type="scientific">Sphingomonas endophytica</name>
    <dbReference type="NCBI Taxonomy" id="869719"/>
    <lineage>
        <taxon>Bacteria</taxon>
        <taxon>Pseudomonadati</taxon>
        <taxon>Pseudomonadota</taxon>
        <taxon>Alphaproteobacteria</taxon>
        <taxon>Sphingomonadales</taxon>
        <taxon>Sphingomonadaceae</taxon>
        <taxon>Sphingomonas</taxon>
    </lineage>
</organism>
<dbReference type="FunFam" id="3.30.70.580:FF:000001">
    <property type="entry name" value="tRNA pseudouridine synthase A"/>
    <property type="match status" value="1"/>
</dbReference>
<feature type="active site" description="Nucleophile" evidence="4 5">
    <location>
        <position position="52"/>
    </location>
</feature>
<comment type="subunit">
    <text evidence="4">Homodimer.</text>
</comment>
<sequence>MTRFALTVEFDGRPFMGWQRQAHGPSVQQAIEEAAQAVTGETVVVHCAGRTDAGVHGLGMRAHLDIAKPIAAFRLGEALNARLRPAPVAILDCVEVDDNFHARFSCLARAYEYRIVNRRAPLTVEKGLAWQIPQPLDAAAMHEAAQVLLGVHDFTTFRSAHCQSASPVKSIDWIEVVRDGDRVAARVEARSFLHHQVRSMVGCLALVGMGRWSVADFADALHAADRGRLGLNAPPDGLFFVTALYEGDRLKRAASSTCVDQRN</sequence>
<dbReference type="PANTHER" id="PTHR11142">
    <property type="entry name" value="PSEUDOURIDYLATE SYNTHASE"/>
    <property type="match status" value="1"/>
</dbReference>
<dbReference type="PATRIC" id="fig|869719.3.peg.1912"/>
<feature type="domain" description="Pseudouridine synthase I TruA alpha/beta" evidence="8">
    <location>
        <begin position="144"/>
        <end position="245"/>
    </location>
</feature>
<dbReference type="InterPro" id="IPR020095">
    <property type="entry name" value="PsdUridine_synth_TruA_C"/>
</dbReference>
<accession>A0A147I1X6</accession>
<feature type="domain" description="Pseudouridine synthase I TruA alpha/beta" evidence="8">
    <location>
        <begin position="8"/>
        <end position="104"/>
    </location>
</feature>
<dbReference type="InterPro" id="IPR001406">
    <property type="entry name" value="PsdUridine_synth_TruA"/>
</dbReference>
<evidence type="ECO:0000256" key="6">
    <source>
        <dbReference type="PIRSR" id="PIRSR001430-2"/>
    </source>
</evidence>
<dbReference type="GO" id="GO:0003723">
    <property type="term" value="F:RNA binding"/>
    <property type="evidence" value="ECO:0007669"/>
    <property type="project" value="InterPro"/>
</dbReference>
<evidence type="ECO:0000256" key="7">
    <source>
        <dbReference type="RuleBase" id="RU003792"/>
    </source>
</evidence>
<evidence type="ECO:0000256" key="4">
    <source>
        <dbReference type="HAMAP-Rule" id="MF_00171"/>
    </source>
</evidence>
<evidence type="ECO:0000256" key="2">
    <source>
        <dbReference type="ARBA" id="ARBA00022694"/>
    </source>
</evidence>
<evidence type="ECO:0000313" key="9">
    <source>
        <dbReference type="EMBL" id="KTT71545.1"/>
    </source>
</evidence>
<evidence type="ECO:0000256" key="1">
    <source>
        <dbReference type="ARBA" id="ARBA00009375"/>
    </source>
</evidence>
<dbReference type="GO" id="GO:0031119">
    <property type="term" value="P:tRNA pseudouridine synthesis"/>
    <property type="evidence" value="ECO:0007669"/>
    <property type="project" value="UniProtKB-UniRule"/>
</dbReference>
<comment type="catalytic activity">
    <reaction evidence="4 7">
        <text>uridine(38/39/40) in tRNA = pseudouridine(38/39/40) in tRNA</text>
        <dbReference type="Rhea" id="RHEA:22376"/>
        <dbReference type="Rhea" id="RHEA-COMP:10085"/>
        <dbReference type="Rhea" id="RHEA-COMP:10087"/>
        <dbReference type="ChEBI" id="CHEBI:65314"/>
        <dbReference type="ChEBI" id="CHEBI:65315"/>
        <dbReference type="EC" id="5.4.99.12"/>
    </reaction>
</comment>
<dbReference type="Gene3D" id="3.30.70.660">
    <property type="entry name" value="Pseudouridine synthase I, catalytic domain, C-terminal subdomain"/>
    <property type="match status" value="1"/>
</dbReference>
<evidence type="ECO:0000313" key="10">
    <source>
        <dbReference type="Proteomes" id="UP000074310"/>
    </source>
</evidence>
<dbReference type="EMBL" id="LDTB01000038">
    <property type="protein sequence ID" value="KTT71545.1"/>
    <property type="molecule type" value="Genomic_DNA"/>
</dbReference>
<comment type="caution">
    <text evidence="9">The sequence shown here is derived from an EMBL/GenBank/DDBJ whole genome shotgun (WGS) entry which is preliminary data.</text>
</comment>
<dbReference type="InterPro" id="IPR020094">
    <property type="entry name" value="TruA/RsuA/RluB/E/F_N"/>
</dbReference>
<dbReference type="InterPro" id="IPR020097">
    <property type="entry name" value="PsdUridine_synth_TruA_a/b_dom"/>
</dbReference>
<evidence type="ECO:0000256" key="3">
    <source>
        <dbReference type="ARBA" id="ARBA00023235"/>
    </source>
</evidence>
<name>A0A147I1X6_9SPHN</name>
<dbReference type="OrthoDB" id="9811823at2"/>
<protein>
    <recommendedName>
        <fullName evidence="4">tRNA pseudouridine synthase A</fullName>
        <ecNumber evidence="4">5.4.99.12</ecNumber>
    </recommendedName>
    <alternativeName>
        <fullName evidence="4">tRNA pseudouridine(38-40) synthase</fullName>
    </alternativeName>
    <alternativeName>
        <fullName evidence="4">tRNA pseudouridylate synthase I</fullName>
    </alternativeName>
    <alternativeName>
        <fullName evidence="4">tRNA-uridine isomerase I</fullName>
    </alternativeName>
</protein>
<dbReference type="NCBIfam" id="TIGR00071">
    <property type="entry name" value="hisT_truA"/>
    <property type="match status" value="1"/>
</dbReference>
<dbReference type="Proteomes" id="UP000074310">
    <property type="component" value="Unassembled WGS sequence"/>
</dbReference>
<dbReference type="Pfam" id="PF01416">
    <property type="entry name" value="PseudoU_synth_1"/>
    <property type="match status" value="2"/>
</dbReference>
<proteinExistence type="inferred from homology"/>
<gene>
    <name evidence="4" type="primary">truA</name>
    <name evidence="9" type="ORF">NS334_10220</name>
</gene>
<comment type="similarity">
    <text evidence="1 4 7">Belongs to the tRNA pseudouridine synthase TruA family.</text>
</comment>